<keyword evidence="9" id="KW-1185">Reference proteome</keyword>
<dbReference type="InterPro" id="IPR015943">
    <property type="entry name" value="WD40/YVTN_repeat-like_dom_sf"/>
</dbReference>
<dbReference type="GO" id="GO:0008168">
    <property type="term" value="F:methyltransferase activity"/>
    <property type="evidence" value="ECO:0007669"/>
    <property type="project" value="UniProtKB-KW"/>
</dbReference>
<dbReference type="UniPathway" id="UPA00989"/>
<comment type="subcellular location">
    <subcellularLocation>
        <location evidence="1 6">Nucleus</location>
    </subcellularLocation>
</comment>
<feature type="region of interest" description="Disordered" evidence="7">
    <location>
        <begin position="52"/>
        <end position="92"/>
    </location>
</feature>
<evidence type="ECO:0000256" key="6">
    <source>
        <dbReference type="HAMAP-Rule" id="MF_03056"/>
    </source>
</evidence>
<dbReference type="EMBL" id="MNBE01000205">
    <property type="protein sequence ID" value="OKP12467.1"/>
    <property type="molecule type" value="Genomic_DNA"/>
</dbReference>
<dbReference type="Proteomes" id="UP000186955">
    <property type="component" value="Unassembled WGS sequence"/>
</dbReference>
<keyword evidence="4 6" id="KW-0677">Repeat</keyword>
<dbReference type="GO" id="GO:0043527">
    <property type="term" value="C:tRNA methyltransferase complex"/>
    <property type="evidence" value="ECO:0007669"/>
    <property type="project" value="TreeGrafter"/>
</dbReference>
<dbReference type="STRING" id="1316194.A0A1Q5UJ12"/>
<evidence type="ECO:0000256" key="3">
    <source>
        <dbReference type="ARBA" id="ARBA00022694"/>
    </source>
</evidence>
<dbReference type="SUPFAM" id="SSF50978">
    <property type="entry name" value="WD40 repeat-like"/>
    <property type="match status" value="1"/>
</dbReference>
<dbReference type="GO" id="GO:0005634">
    <property type="term" value="C:nucleus"/>
    <property type="evidence" value="ECO:0007669"/>
    <property type="project" value="UniProtKB-SubCell"/>
</dbReference>
<keyword evidence="8" id="KW-0808">Transferase</keyword>
<organism evidence="8 9">
    <name type="scientific">Penicillium subrubescens</name>
    <dbReference type="NCBI Taxonomy" id="1316194"/>
    <lineage>
        <taxon>Eukaryota</taxon>
        <taxon>Fungi</taxon>
        <taxon>Dikarya</taxon>
        <taxon>Ascomycota</taxon>
        <taxon>Pezizomycotina</taxon>
        <taxon>Eurotiomycetes</taxon>
        <taxon>Eurotiomycetidae</taxon>
        <taxon>Eurotiales</taxon>
        <taxon>Aspergillaceae</taxon>
        <taxon>Penicillium</taxon>
    </lineage>
</organism>
<dbReference type="HAMAP" id="MF_03056">
    <property type="entry name" value="TRM82"/>
    <property type="match status" value="1"/>
</dbReference>
<name>A0A1Q5UJ12_9EURO</name>
<dbReference type="GO" id="GO:0106004">
    <property type="term" value="P:tRNA (guanine-N7)-methylation"/>
    <property type="evidence" value="ECO:0007669"/>
    <property type="project" value="UniProtKB-UniRule"/>
</dbReference>
<accession>A0A1Q5UJ12</accession>
<dbReference type="PANTHER" id="PTHR16288">
    <property type="entry name" value="WD40 REPEAT PROTEIN 4"/>
    <property type="match status" value="1"/>
</dbReference>
<evidence type="ECO:0000256" key="1">
    <source>
        <dbReference type="ARBA" id="ARBA00004123"/>
    </source>
</evidence>
<evidence type="ECO:0000256" key="2">
    <source>
        <dbReference type="ARBA" id="ARBA00022574"/>
    </source>
</evidence>
<comment type="similarity">
    <text evidence="6">Belongs to the WD repeat TRM82 family.</text>
</comment>
<comment type="function">
    <text evidence="6">Required for the formation of N(7)-methylguanine at position 46 (m7G46) in tRNA. In the complex, it is required to stabilize and induce conformational changes of the catalytic subunit.</text>
</comment>
<keyword evidence="3 6" id="KW-0819">tRNA processing</keyword>
<gene>
    <name evidence="8" type="ORF">PENSUB_1833</name>
</gene>
<dbReference type="OrthoDB" id="339900at2759"/>
<dbReference type="AlphaFoldDB" id="A0A1Q5UJ12"/>
<evidence type="ECO:0000313" key="9">
    <source>
        <dbReference type="Proteomes" id="UP000186955"/>
    </source>
</evidence>
<evidence type="ECO:0000256" key="7">
    <source>
        <dbReference type="SAM" id="MobiDB-lite"/>
    </source>
</evidence>
<dbReference type="InterPro" id="IPR028884">
    <property type="entry name" value="Trm82"/>
</dbReference>
<proteinExistence type="inferred from homology"/>
<dbReference type="Gene3D" id="2.130.10.10">
    <property type="entry name" value="YVTN repeat-like/Quinoprotein amine dehydrogenase"/>
    <property type="match status" value="1"/>
</dbReference>
<keyword evidence="2 6" id="KW-0853">WD repeat</keyword>
<dbReference type="GO" id="GO:0005829">
    <property type="term" value="C:cytosol"/>
    <property type="evidence" value="ECO:0007669"/>
    <property type="project" value="TreeGrafter"/>
</dbReference>
<keyword evidence="8" id="KW-0489">Methyltransferase</keyword>
<dbReference type="InterPro" id="IPR036322">
    <property type="entry name" value="WD40_repeat_dom_sf"/>
</dbReference>
<protein>
    <submittedName>
        <fullName evidence="8">tRNA (Guanine-N(7)-)-methyltransferase non-catalytic subunit trm82</fullName>
    </submittedName>
</protein>
<reference evidence="8 9" key="1">
    <citation type="submission" date="2016-10" db="EMBL/GenBank/DDBJ databases">
        <title>Genome sequence of the ascomycete fungus Penicillium subrubescens.</title>
        <authorList>
            <person name="De Vries R.P."/>
            <person name="Peng M."/>
            <person name="Dilokpimol A."/>
            <person name="Hilden K."/>
            <person name="Makela M.R."/>
            <person name="Grigoriev I."/>
            <person name="Riley R."/>
            <person name="Granchi Z."/>
        </authorList>
    </citation>
    <scope>NUCLEOTIDE SEQUENCE [LARGE SCALE GENOMIC DNA]</scope>
    <source>
        <strain evidence="8 9">CBS 132785</strain>
    </source>
</reference>
<keyword evidence="5 6" id="KW-0539">Nucleus</keyword>
<evidence type="ECO:0000256" key="4">
    <source>
        <dbReference type="ARBA" id="ARBA00022737"/>
    </source>
</evidence>
<evidence type="ECO:0000256" key="5">
    <source>
        <dbReference type="ARBA" id="ARBA00023242"/>
    </source>
</evidence>
<dbReference type="PANTHER" id="PTHR16288:SF0">
    <property type="entry name" value="TRNA (GUANINE-N(7)-)-METHYLTRANSFERASE NON-CATALYTIC SUBUNIT WDR4"/>
    <property type="match status" value="1"/>
</dbReference>
<comment type="caution">
    <text evidence="8">The sequence shown here is derived from an EMBL/GenBank/DDBJ whole genome shotgun (WGS) entry which is preliminary data.</text>
</comment>
<evidence type="ECO:0000313" key="8">
    <source>
        <dbReference type="EMBL" id="OKP12467.1"/>
    </source>
</evidence>
<sequence>MASFQHPIQSLELVKRQSQGLSNVLVASAGPHIYSYAAESGQRLDVWPQHVETSRAAASGPTSTSEDQAPPEKRIKLSSPETESEGKPSANNALTWTNIPMVLATSDGRHVVVLTAEDKCIRVFSLSEDGKFKELSSRNMAKKPCALDLTPDDQTILCADKFGDVYSLPLIPGEYVKPKTQAKKPKPVATTLTVHSKRNLRSLEQQHLHAERAEKAEKVQEESEEKGVLNFEHQLILGHVSMLTDVIAVSLPGAPGSRPRNYILTADRDEHIRVSRGIPQAHVIEQQCFGHTSLISKLCIPSWAPNVLISGGGDGHLLVWNWSEGQVHQSVPLGDSFQDAIISGIWDVSFDQSAGTPGSINIVLIGLEGSPQLLCYTLESDNTLKSQGVIQLSGNVLDLTTLDSNGSIVVSVDAVRAPGSTDTWKESPASAQILTECLQISITDGGLKWAVCEDSRTACINAGVTSGLSATLDAKQKKAIDDTLYNLGNLRKRTFDD</sequence>
<comment type="pathway">
    <text evidence="6">tRNA modification; N(7)-methylguanine-tRNA biosynthesis.</text>
</comment>